<accession>A0A1C0YPZ3</accession>
<dbReference type="Proteomes" id="UP000093482">
    <property type="component" value="Unassembled WGS sequence"/>
</dbReference>
<dbReference type="RefSeq" id="WP_066465257.1">
    <property type="nucleotide sequence ID" value="NZ_MATO01000044.1"/>
</dbReference>
<comment type="caution">
    <text evidence="1">The sequence shown here is derived from an EMBL/GenBank/DDBJ whole genome shotgun (WGS) entry which is preliminary data.</text>
</comment>
<keyword evidence="2" id="KW-1185">Reference proteome</keyword>
<name>A0A1C0YPZ3_9BACL</name>
<proteinExistence type="predicted"/>
<dbReference type="OrthoDB" id="2737810at2"/>
<reference evidence="1 2" key="1">
    <citation type="submission" date="2016-07" db="EMBL/GenBank/DDBJ databases">
        <title>Caryophanon latum genome sequencing.</title>
        <authorList>
            <person name="Verma A."/>
            <person name="Pal Y."/>
            <person name="Krishnamurthi S."/>
        </authorList>
    </citation>
    <scope>NUCLEOTIDE SEQUENCE [LARGE SCALE GENOMIC DNA]</scope>
    <source>
        <strain evidence="1 2">DSM 14151</strain>
    </source>
</reference>
<protein>
    <submittedName>
        <fullName evidence="1">Uncharacterized protein</fullName>
    </submittedName>
</protein>
<gene>
    <name evidence="1" type="ORF">A6K76_12785</name>
</gene>
<dbReference type="AlphaFoldDB" id="A0A1C0YPZ3"/>
<dbReference type="EMBL" id="MATO01000044">
    <property type="protein sequence ID" value="OCS89222.1"/>
    <property type="molecule type" value="Genomic_DNA"/>
</dbReference>
<sequence>MRIHKSGDKSVAFFIAYMKLLVLSEKASIETLEQYMLVHFFQDDIDSFGSITHENFKTALLQLTMDP</sequence>
<evidence type="ECO:0000313" key="2">
    <source>
        <dbReference type="Proteomes" id="UP000093482"/>
    </source>
</evidence>
<organism evidence="1 2">
    <name type="scientific">Caryophanon latum</name>
    <dbReference type="NCBI Taxonomy" id="33977"/>
    <lineage>
        <taxon>Bacteria</taxon>
        <taxon>Bacillati</taxon>
        <taxon>Bacillota</taxon>
        <taxon>Bacilli</taxon>
        <taxon>Bacillales</taxon>
        <taxon>Caryophanaceae</taxon>
        <taxon>Caryophanon</taxon>
    </lineage>
</organism>
<evidence type="ECO:0000313" key="1">
    <source>
        <dbReference type="EMBL" id="OCS89222.1"/>
    </source>
</evidence>